<dbReference type="InterPro" id="IPR019734">
    <property type="entry name" value="TPR_rpt"/>
</dbReference>
<dbReference type="Pfam" id="PF13424">
    <property type="entry name" value="TPR_12"/>
    <property type="match status" value="4"/>
</dbReference>
<evidence type="ECO:0000313" key="1">
    <source>
        <dbReference type="EMBL" id="GAA1260752.1"/>
    </source>
</evidence>
<dbReference type="InterPro" id="IPR027417">
    <property type="entry name" value="P-loop_NTPase"/>
</dbReference>
<dbReference type="SMART" id="SM00028">
    <property type="entry name" value="TPR"/>
    <property type="match status" value="5"/>
</dbReference>
<keyword evidence="2" id="KW-1185">Reference proteome</keyword>
<dbReference type="EMBL" id="BAAALF010000141">
    <property type="protein sequence ID" value="GAA1260752.1"/>
    <property type="molecule type" value="Genomic_DNA"/>
</dbReference>
<organism evidence="1 2">
    <name type="scientific">Kitasatospora nipponensis</name>
    <dbReference type="NCBI Taxonomy" id="258049"/>
    <lineage>
        <taxon>Bacteria</taxon>
        <taxon>Bacillati</taxon>
        <taxon>Actinomycetota</taxon>
        <taxon>Actinomycetes</taxon>
        <taxon>Kitasatosporales</taxon>
        <taxon>Streptomycetaceae</taxon>
        <taxon>Kitasatospora</taxon>
    </lineage>
</organism>
<dbReference type="Proteomes" id="UP001500037">
    <property type="component" value="Unassembled WGS sequence"/>
</dbReference>
<dbReference type="InterPro" id="IPR011990">
    <property type="entry name" value="TPR-like_helical_dom_sf"/>
</dbReference>
<name>A0ABP4HDF3_9ACTN</name>
<evidence type="ECO:0000313" key="2">
    <source>
        <dbReference type="Proteomes" id="UP001500037"/>
    </source>
</evidence>
<protein>
    <submittedName>
        <fullName evidence="1">FxSxx-COOH system tetratricopeptide repeat protein</fullName>
    </submittedName>
</protein>
<dbReference type="PANTHER" id="PTHR46082">
    <property type="entry name" value="ATP/GTP-BINDING PROTEIN-RELATED"/>
    <property type="match status" value="1"/>
</dbReference>
<dbReference type="SUPFAM" id="SSF52540">
    <property type="entry name" value="P-loop containing nucleoside triphosphate hydrolases"/>
    <property type="match status" value="1"/>
</dbReference>
<proteinExistence type="predicted"/>
<dbReference type="SUPFAM" id="SSF48452">
    <property type="entry name" value="TPR-like"/>
    <property type="match status" value="3"/>
</dbReference>
<comment type="caution">
    <text evidence="1">The sequence shown here is derived from an EMBL/GenBank/DDBJ whole genome shotgun (WGS) entry which is preliminary data.</text>
</comment>
<sequence>MTNPHPPGSLSVHAEGIASVAVGGSIHGSVTIQTTVLPASAVRDAADTEARGVVSLRAPKHSFTGRRAELAEVRAELTRSAGTAAVVLHGLGGVGKTELALQYAHLHSESYDLIWWIDSALPGATEAALAAIAEQLSPHWTGTKPALPARAAWARSWLQQHDRWLLIHNNMEEPALLGDLLGKLPRGHHLITSRYATGWQRQVRLVGLGVLPRTDSVALIGSWVPFASPREEWHAGQLAGELGDLPLALEQAGAYMNQTMTSVEEYRSSLHEFLDEAALDHAGDEQTVAGVWALTLTALAESNPLCIELLHTLAWLDPDGLPRELLADLTAGPVQTKTALGLLHAYSMVTLSLEEVSVHRLVQKVLRDRAAREAAARATAEGPPPASRGRQAAERILLAAVYPNGPEEDPDTVQLARLAAHATALSTTDPGTYHLGPSRLFADTALHLHERGQSVQALPLFEAYARQAADRFGTDHPFTLNARGSVVTSLMAAGRLEPAADLLEELVERATRVLGGGDLITLHIRASLAEVRLARGQLQCAEDEFAAAVADSTAHLGPDHPRTLTLRNRLATTYENRHQFDRAIEIYQDLLRHEHGGLVHWEQQDSTPLRLNAATIRNNLAGAYEGAGRSAEAIATYREALADMVRLVGAEHPKTLECLGNLGYALDAAEQREEASRIYREVADKRVRILGENHPDTLLSQSNLAYMLLKTGEPQAGLELCRTTLLQREQILGVLHTATLANRKLLASAYDWTGDLTTAAELFETTLQQHREVLGSRHPDTLSTLAGYATCLMRAGDAPGAVPLLEEALAAQEELSGPEGVAAMTYRHNLATALRDTGAFDRGEDLLTTVLEQRTRRLGADHPDTLISGGSLGRLYQLTGDLDRAVALYESALTGLTATFGTDHWATRALAGFLAQARTV</sequence>
<dbReference type="PANTHER" id="PTHR46082:SF6">
    <property type="entry name" value="AAA+ ATPASE DOMAIN-CONTAINING PROTEIN-RELATED"/>
    <property type="match status" value="1"/>
</dbReference>
<dbReference type="Gene3D" id="3.40.50.300">
    <property type="entry name" value="P-loop containing nucleotide triphosphate hydrolases"/>
    <property type="match status" value="1"/>
</dbReference>
<gene>
    <name evidence="1" type="primary">fxsT_6</name>
    <name evidence="1" type="ORF">GCM10009665_58310</name>
</gene>
<dbReference type="InterPro" id="IPR053137">
    <property type="entry name" value="NLR-like"/>
</dbReference>
<accession>A0ABP4HDF3</accession>
<dbReference type="Gene3D" id="1.25.40.10">
    <property type="entry name" value="Tetratricopeptide repeat domain"/>
    <property type="match status" value="3"/>
</dbReference>
<reference evidence="2" key="1">
    <citation type="journal article" date="2019" name="Int. J. Syst. Evol. Microbiol.">
        <title>The Global Catalogue of Microorganisms (GCM) 10K type strain sequencing project: providing services to taxonomists for standard genome sequencing and annotation.</title>
        <authorList>
            <consortium name="The Broad Institute Genomics Platform"/>
            <consortium name="The Broad Institute Genome Sequencing Center for Infectious Disease"/>
            <person name="Wu L."/>
            <person name="Ma J."/>
        </authorList>
    </citation>
    <scope>NUCLEOTIDE SEQUENCE [LARGE SCALE GENOMIC DNA]</scope>
    <source>
        <strain evidence="2">JCM 13004</strain>
    </source>
</reference>